<name>A0A9P5ZE17_9AGAR</name>
<protein>
    <submittedName>
        <fullName evidence="1">Uncharacterized protein</fullName>
    </submittedName>
</protein>
<keyword evidence="2" id="KW-1185">Reference proteome</keyword>
<reference evidence="1" key="1">
    <citation type="submission" date="2020-11" db="EMBL/GenBank/DDBJ databases">
        <authorList>
            <consortium name="DOE Joint Genome Institute"/>
            <person name="Ahrendt S."/>
            <person name="Riley R."/>
            <person name="Andreopoulos W."/>
            <person name="Labutti K."/>
            <person name="Pangilinan J."/>
            <person name="Ruiz-Duenas F.J."/>
            <person name="Barrasa J.M."/>
            <person name="Sanchez-Garcia M."/>
            <person name="Camarero S."/>
            <person name="Miyauchi S."/>
            <person name="Serrano A."/>
            <person name="Linde D."/>
            <person name="Babiker R."/>
            <person name="Drula E."/>
            <person name="Ayuso-Fernandez I."/>
            <person name="Pacheco R."/>
            <person name="Padilla G."/>
            <person name="Ferreira P."/>
            <person name="Barriuso J."/>
            <person name="Kellner H."/>
            <person name="Castanera R."/>
            <person name="Alfaro M."/>
            <person name="Ramirez L."/>
            <person name="Pisabarro A.G."/>
            <person name="Kuo A."/>
            <person name="Tritt A."/>
            <person name="Lipzen A."/>
            <person name="He G."/>
            <person name="Yan M."/>
            <person name="Ng V."/>
            <person name="Cullen D."/>
            <person name="Martin F."/>
            <person name="Rosso M.-N."/>
            <person name="Henrissat B."/>
            <person name="Hibbett D."/>
            <person name="Martinez A.T."/>
            <person name="Grigoriev I.V."/>
        </authorList>
    </citation>
    <scope>NUCLEOTIDE SEQUENCE</scope>
    <source>
        <strain evidence="1">CIRM-BRFM 674</strain>
    </source>
</reference>
<proteinExistence type="predicted"/>
<evidence type="ECO:0000313" key="2">
    <source>
        <dbReference type="Proteomes" id="UP000807469"/>
    </source>
</evidence>
<dbReference type="EMBL" id="MU155130">
    <property type="protein sequence ID" value="KAF9486348.1"/>
    <property type="molecule type" value="Genomic_DNA"/>
</dbReference>
<organism evidence="1 2">
    <name type="scientific">Pholiota conissans</name>
    <dbReference type="NCBI Taxonomy" id="109636"/>
    <lineage>
        <taxon>Eukaryota</taxon>
        <taxon>Fungi</taxon>
        <taxon>Dikarya</taxon>
        <taxon>Basidiomycota</taxon>
        <taxon>Agaricomycotina</taxon>
        <taxon>Agaricomycetes</taxon>
        <taxon>Agaricomycetidae</taxon>
        <taxon>Agaricales</taxon>
        <taxon>Agaricineae</taxon>
        <taxon>Strophariaceae</taxon>
        <taxon>Pholiota</taxon>
    </lineage>
</organism>
<dbReference type="Proteomes" id="UP000807469">
    <property type="component" value="Unassembled WGS sequence"/>
</dbReference>
<sequence>MIRRYTVLNGVPRRSEGKGTWSVDGGSHLMALIAHAPESLSCKMVLLVTWGEMCLAGTANIFCAASQSPGHVVEIRSGGRRQYLNDGCCGIPILTLLVELTTRAGATER</sequence>
<dbReference type="AlphaFoldDB" id="A0A9P5ZE17"/>
<evidence type="ECO:0000313" key="1">
    <source>
        <dbReference type="EMBL" id="KAF9486348.1"/>
    </source>
</evidence>
<accession>A0A9P5ZE17</accession>
<comment type="caution">
    <text evidence="1">The sequence shown here is derived from an EMBL/GenBank/DDBJ whole genome shotgun (WGS) entry which is preliminary data.</text>
</comment>
<gene>
    <name evidence="1" type="ORF">BDN70DRAFT_3366</name>
</gene>